<dbReference type="InterPro" id="IPR000182">
    <property type="entry name" value="GNAT_dom"/>
</dbReference>
<evidence type="ECO:0000313" key="5">
    <source>
        <dbReference type="EMBL" id="SDH90287.1"/>
    </source>
</evidence>
<evidence type="ECO:0000256" key="3">
    <source>
        <dbReference type="ARBA" id="ARBA00038502"/>
    </source>
</evidence>
<dbReference type="STRING" id="861298.SAMN04488136_1358"/>
<reference evidence="5 6" key="1">
    <citation type="submission" date="2016-10" db="EMBL/GenBank/DDBJ databases">
        <authorList>
            <person name="de Groot N.N."/>
        </authorList>
    </citation>
    <scope>NUCLEOTIDE SEQUENCE [LARGE SCALE GENOMIC DNA]</scope>
    <source>
        <strain evidence="5 6">CGMCC 1.10228</strain>
    </source>
</reference>
<proteinExistence type="inferred from homology"/>
<dbReference type="SUPFAM" id="SSF55729">
    <property type="entry name" value="Acyl-CoA N-acyltransferases (Nat)"/>
    <property type="match status" value="1"/>
</dbReference>
<dbReference type="Gene3D" id="3.40.630.30">
    <property type="match status" value="1"/>
</dbReference>
<evidence type="ECO:0000313" key="6">
    <source>
        <dbReference type="Proteomes" id="UP000198854"/>
    </source>
</evidence>
<comment type="similarity">
    <text evidence="3">Belongs to the acetyltransferase family. RimJ subfamily.</text>
</comment>
<sequence>MSWHLKLLNDSDADALLAFEKHNQAWFELNIPPREASFYSKRGVRNQIAFFLREYRAGRMLPMLILSGDTIIGRINLSEINTNIGEATLGYRIGEQHTRQGVASFATQAVLELAQRDYAVHTFYALASVDNPGSRRVLEKSGFEEVGLLRNHADVQGQAVDCIEYIKRVYFD</sequence>
<organism evidence="5 6">
    <name type="scientific">Vibrio xiamenensis</name>
    <dbReference type="NCBI Taxonomy" id="861298"/>
    <lineage>
        <taxon>Bacteria</taxon>
        <taxon>Pseudomonadati</taxon>
        <taxon>Pseudomonadota</taxon>
        <taxon>Gammaproteobacteria</taxon>
        <taxon>Vibrionales</taxon>
        <taxon>Vibrionaceae</taxon>
        <taxon>Vibrio</taxon>
    </lineage>
</organism>
<dbReference type="EMBL" id="FNDD01000035">
    <property type="protein sequence ID" value="SDH90287.1"/>
    <property type="molecule type" value="Genomic_DNA"/>
</dbReference>
<dbReference type="RefSeq" id="WP_093278745.1">
    <property type="nucleotide sequence ID" value="NZ_FNDD01000035.1"/>
</dbReference>
<dbReference type="InterPro" id="IPR016181">
    <property type="entry name" value="Acyl_CoA_acyltransferase"/>
</dbReference>
<dbReference type="Proteomes" id="UP000198854">
    <property type="component" value="Unassembled WGS sequence"/>
</dbReference>
<keyword evidence="1 5" id="KW-0808">Transferase</keyword>
<evidence type="ECO:0000259" key="4">
    <source>
        <dbReference type="PROSITE" id="PS51186"/>
    </source>
</evidence>
<dbReference type="OrthoDB" id="9801656at2"/>
<accession>A0A1G8G7C6</accession>
<dbReference type="AlphaFoldDB" id="A0A1G8G7C6"/>
<dbReference type="InterPro" id="IPR051531">
    <property type="entry name" value="N-acetyltransferase"/>
</dbReference>
<dbReference type="PANTHER" id="PTHR43792:SF8">
    <property type="entry name" value="[RIBOSOMAL PROTEIN US5]-ALANINE N-ACETYLTRANSFERASE"/>
    <property type="match status" value="1"/>
</dbReference>
<keyword evidence="2" id="KW-0012">Acyltransferase</keyword>
<dbReference type="PANTHER" id="PTHR43792">
    <property type="entry name" value="GNAT FAMILY, PUTATIVE (AFU_ORTHOLOGUE AFUA_3G00765)-RELATED-RELATED"/>
    <property type="match status" value="1"/>
</dbReference>
<gene>
    <name evidence="5" type="ORF">SAMN04488136_1358</name>
</gene>
<dbReference type="PROSITE" id="PS51186">
    <property type="entry name" value="GNAT"/>
    <property type="match status" value="1"/>
</dbReference>
<keyword evidence="6" id="KW-1185">Reference proteome</keyword>
<dbReference type="GO" id="GO:0005737">
    <property type="term" value="C:cytoplasm"/>
    <property type="evidence" value="ECO:0007669"/>
    <property type="project" value="TreeGrafter"/>
</dbReference>
<feature type="domain" description="N-acetyltransferase" evidence="4">
    <location>
        <begin position="3"/>
        <end position="172"/>
    </location>
</feature>
<name>A0A1G8G7C6_9VIBR</name>
<evidence type="ECO:0000256" key="2">
    <source>
        <dbReference type="ARBA" id="ARBA00023315"/>
    </source>
</evidence>
<protein>
    <submittedName>
        <fullName evidence="5">Ribosomal-protein-alanine N-acetyltransferase</fullName>
    </submittedName>
</protein>
<dbReference type="Pfam" id="PF13302">
    <property type="entry name" value="Acetyltransf_3"/>
    <property type="match status" value="1"/>
</dbReference>
<dbReference type="GO" id="GO:0008999">
    <property type="term" value="F:protein-N-terminal-alanine acetyltransferase activity"/>
    <property type="evidence" value="ECO:0007669"/>
    <property type="project" value="TreeGrafter"/>
</dbReference>
<evidence type="ECO:0000256" key="1">
    <source>
        <dbReference type="ARBA" id="ARBA00022679"/>
    </source>
</evidence>